<organism evidence="2 3">
    <name type="scientific">Tuber melanosporum (strain Mel28)</name>
    <name type="common">Perigord black truffle</name>
    <dbReference type="NCBI Taxonomy" id="656061"/>
    <lineage>
        <taxon>Eukaryota</taxon>
        <taxon>Fungi</taxon>
        <taxon>Dikarya</taxon>
        <taxon>Ascomycota</taxon>
        <taxon>Pezizomycotina</taxon>
        <taxon>Pezizomycetes</taxon>
        <taxon>Pezizales</taxon>
        <taxon>Tuberaceae</taxon>
        <taxon>Tuber</taxon>
    </lineage>
</organism>
<keyword evidence="3" id="KW-1185">Reference proteome</keyword>
<gene>
    <name evidence="2" type="ORF">GSTUM_00005991001</name>
</gene>
<accession>D5GCR8</accession>
<sequence>MDQAKPPPTISTSASTSCPGSGSLISIQRFLIAYPDREGHRAANQKSGLLLAWGQAEVWYYTGTPLGPSRCDKTLLSKAAANESRANFISICGPELLGVCLAHHDRELFVISNHGWR</sequence>
<dbReference type="EMBL" id="FN430120">
    <property type="protein sequence ID" value="CAZ82311.1"/>
    <property type="molecule type" value="Genomic_DNA"/>
</dbReference>
<dbReference type="STRING" id="656061.D5GCR8"/>
<evidence type="ECO:0000313" key="2">
    <source>
        <dbReference type="EMBL" id="CAZ82311.1"/>
    </source>
</evidence>
<feature type="compositionally biased region" description="Low complexity" evidence="1">
    <location>
        <begin position="10"/>
        <end position="19"/>
    </location>
</feature>
<dbReference type="InParanoid" id="D5GCR8"/>
<proteinExistence type="predicted"/>
<name>D5GCR8_TUBMM</name>
<dbReference type="PROSITE" id="PS51257">
    <property type="entry name" value="PROKAR_LIPOPROTEIN"/>
    <property type="match status" value="1"/>
</dbReference>
<reference evidence="2 3" key="1">
    <citation type="journal article" date="2010" name="Nature">
        <title>Perigord black truffle genome uncovers evolutionary origins and mechanisms of symbiosis.</title>
        <authorList>
            <person name="Martin F."/>
            <person name="Kohler A."/>
            <person name="Murat C."/>
            <person name="Balestrini R."/>
            <person name="Coutinho P.M."/>
            <person name="Jaillon O."/>
            <person name="Montanini B."/>
            <person name="Morin E."/>
            <person name="Noel B."/>
            <person name="Percudani R."/>
            <person name="Porcel B."/>
            <person name="Rubini A."/>
            <person name="Amicucci A."/>
            <person name="Amselem J."/>
            <person name="Anthouard V."/>
            <person name="Arcioni S."/>
            <person name="Artiguenave F."/>
            <person name="Aury J.M."/>
            <person name="Ballario P."/>
            <person name="Bolchi A."/>
            <person name="Brenna A."/>
            <person name="Brun A."/>
            <person name="Buee M."/>
            <person name="Cantarel B."/>
            <person name="Chevalier G."/>
            <person name="Couloux A."/>
            <person name="Da Silva C."/>
            <person name="Denoeud F."/>
            <person name="Duplessis S."/>
            <person name="Ghignone S."/>
            <person name="Hilselberger B."/>
            <person name="Iotti M."/>
            <person name="Marcais B."/>
            <person name="Mello A."/>
            <person name="Miranda M."/>
            <person name="Pacioni G."/>
            <person name="Quesneville H."/>
            <person name="Riccioni C."/>
            <person name="Ruotolo R."/>
            <person name="Splivallo R."/>
            <person name="Stocchi V."/>
            <person name="Tisserant E."/>
            <person name="Viscomi A.R."/>
            <person name="Zambonelli A."/>
            <person name="Zampieri E."/>
            <person name="Henrissat B."/>
            <person name="Lebrun M.H."/>
            <person name="Paolocci F."/>
            <person name="Bonfante P."/>
            <person name="Ottonello S."/>
            <person name="Wincker P."/>
        </authorList>
    </citation>
    <scope>NUCLEOTIDE SEQUENCE [LARGE SCALE GENOMIC DNA]</scope>
    <source>
        <strain evidence="2 3">Mel28</strain>
    </source>
</reference>
<dbReference type="RefSeq" id="XP_002838120.1">
    <property type="nucleotide sequence ID" value="XM_002838074.1"/>
</dbReference>
<evidence type="ECO:0000313" key="3">
    <source>
        <dbReference type="Proteomes" id="UP000006911"/>
    </source>
</evidence>
<dbReference type="Gene3D" id="3.40.50.300">
    <property type="entry name" value="P-loop containing nucleotide triphosphate hydrolases"/>
    <property type="match status" value="1"/>
</dbReference>
<protein>
    <submittedName>
        <fullName evidence="2">(Perigord truffle) hypothetical protein</fullName>
    </submittedName>
</protein>
<dbReference type="HOGENOM" id="CLU_2086550_0_0_1"/>
<evidence type="ECO:0000256" key="1">
    <source>
        <dbReference type="SAM" id="MobiDB-lite"/>
    </source>
</evidence>
<dbReference type="GeneID" id="9187930"/>
<dbReference type="InterPro" id="IPR027417">
    <property type="entry name" value="P-loop_NTPase"/>
</dbReference>
<feature type="region of interest" description="Disordered" evidence="1">
    <location>
        <begin position="1"/>
        <end position="22"/>
    </location>
</feature>
<dbReference type="AlphaFoldDB" id="D5GCR8"/>
<dbReference type="KEGG" id="tml:GSTUM_00005991001"/>
<dbReference type="Proteomes" id="UP000006911">
    <property type="component" value="Unassembled WGS sequence"/>
</dbReference>